<keyword evidence="2" id="KW-1185">Reference proteome</keyword>
<organism evidence="1 2">
    <name type="scientific">Sphingomonas tagetis</name>
    <dbReference type="NCBI Taxonomy" id="2949092"/>
    <lineage>
        <taxon>Bacteria</taxon>
        <taxon>Pseudomonadati</taxon>
        <taxon>Pseudomonadota</taxon>
        <taxon>Alphaproteobacteria</taxon>
        <taxon>Sphingomonadales</taxon>
        <taxon>Sphingomonadaceae</taxon>
        <taxon>Sphingomonas</taxon>
    </lineage>
</organism>
<sequence length="55" mass="6066">MNRDPHGTVFIDTDSDAGSWIEAIANTPHLARQCAADPLETYERDSAHPESNLND</sequence>
<dbReference type="Proteomes" id="UP001139451">
    <property type="component" value="Unassembled WGS sequence"/>
</dbReference>
<comment type="caution">
    <text evidence="1">The sequence shown here is derived from an EMBL/GenBank/DDBJ whole genome shotgun (WGS) entry which is preliminary data.</text>
</comment>
<reference evidence="1" key="1">
    <citation type="submission" date="2022-05" db="EMBL/GenBank/DDBJ databases">
        <title>Sphingomonas sp. strain MG17 Genome sequencing and assembly.</title>
        <authorList>
            <person name="Kim I."/>
        </authorList>
    </citation>
    <scope>NUCLEOTIDE SEQUENCE</scope>
    <source>
        <strain evidence="1">MG17</strain>
    </source>
</reference>
<name>A0A9X2KLH5_9SPHN</name>
<protein>
    <submittedName>
        <fullName evidence="1">Uncharacterized protein</fullName>
    </submittedName>
</protein>
<proteinExistence type="predicted"/>
<gene>
    <name evidence="1" type="ORF">M9978_08190</name>
</gene>
<evidence type="ECO:0000313" key="1">
    <source>
        <dbReference type="EMBL" id="MCP3730406.1"/>
    </source>
</evidence>
<dbReference type="AlphaFoldDB" id="A0A9X2KLH5"/>
<evidence type="ECO:0000313" key="2">
    <source>
        <dbReference type="Proteomes" id="UP001139451"/>
    </source>
</evidence>
<dbReference type="RefSeq" id="WP_254292538.1">
    <property type="nucleotide sequence ID" value="NZ_JAMLDX010000005.1"/>
</dbReference>
<accession>A0A9X2KLH5</accession>
<dbReference type="EMBL" id="JAMLDX010000005">
    <property type="protein sequence ID" value="MCP3730406.1"/>
    <property type="molecule type" value="Genomic_DNA"/>
</dbReference>